<dbReference type="GO" id="GO:0005525">
    <property type="term" value="F:GTP binding"/>
    <property type="evidence" value="ECO:0007669"/>
    <property type="project" value="UniProtKB-KW"/>
</dbReference>
<dbReference type="InterPro" id="IPR052279">
    <property type="entry name" value="EngB_GTPase"/>
</dbReference>
<sequence length="238" mass="26304">MSLSIFRHATQRKDLTSIWRQYTTAQIFGNAGAAEFVAAAGSVDSIPKLHGLPEVIVTGRANSGKSTLFNAVLGRKDLLHTSKKAGRTRELNFFRVGREPGKLILVDAPGYGARGRPQWGAMFDQYLDTRKELRRVYILFNAKHPLNAFDTQMLAHISSKLISDRGRQPFTLQAVITKADSIPSDKIPETIAKMRKDIWEAAPLCLPPVITSATMHPPLGIDEMRKNIADACGLLSPR</sequence>
<dbReference type="InterPro" id="IPR027417">
    <property type="entry name" value="P-loop_NTPase"/>
</dbReference>
<evidence type="ECO:0000256" key="2">
    <source>
        <dbReference type="ARBA" id="ARBA00022741"/>
    </source>
</evidence>
<dbReference type="GO" id="GO:0005739">
    <property type="term" value="C:mitochondrion"/>
    <property type="evidence" value="ECO:0007669"/>
    <property type="project" value="TreeGrafter"/>
</dbReference>
<dbReference type="Gene3D" id="3.40.50.300">
    <property type="entry name" value="P-loop containing nucleotide triphosphate hydrolases"/>
    <property type="match status" value="1"/>
</dbReference>
<protein>
    <submittedName>
        <fullName evidence="6">50S ribosome-binding GTPase</fullName>
    </submittedName>
</protein>
<evidence type="ECO:0000313" key="7">
    <source>
        <dbReference type="Proteomes" id="UP001063166"/>
    </source>
</evidence>
<dbReference type="AlphaFoldDB" id="A0A9P3PX60"/>
<keyword evidence="1" id="KW-0479">Metal-binding</keyword>
<proteinExistence type="predicted"/>
<dbReference type="Pfam" id="PF01926">
    <property type="entry name" value="MMR_HSR1"/>
    <property type="match status" value="1"/>
</dbReference>
<reference evidence="6" key="1">
    <citation type="submission" date="2022-07" db="EMBL/GenBank/DDBJ databases">
        <title>The genome of Lyophyllum shimeji provides insight into the initial evolution of ectomycorrhizal fungal genome.</title>
        <authorList>
            <person name="Kobayashi Y."/>
            <person name="Shibata T."/>
            <person name="Hirakawa H."/>
            <person name="Shigenobu S."/>
            <person name="Nishiyama T."/>
            <person name="Yamada A."/>
            <person name="Hasebe M."/>
            <person name="Kawaguchi M."/>
        </authorList>
    </citation>
    <scope>NUCLEOTIDE SEQUENCE</scope>
    <source>
        <strain evidence="6">AT787</strain>
    </source>
</reference>
<evidence type="ECO:0000256" key="3">
    <source>
        <dbReference type="ARBA" id="ARBA00022842"/>
    </source>
</evidence>
<evidence type="ECO:0000259" key="5">
    <source>
        <dbReference type="PROSITE" id="PS51706"/>
    </source>
</evidence>
<accession>A0A9P3PX60</accession>
<comment type="caution">
    <text evidence="6">The sequence shown here is derived from an EMBL/GenBank/DDBJ whole genome shotgun (WGS) entry which is preliminary data.</text>
</comment>
<evidence type="ECO:0000256" key="1">
    <source>
        <dbReference type="ARBA" id="ARBA00022723"/>
    </source>
</evidence>
<dbReference type="CDD" id="cd01876">
    <property type="entry name" value="YihA_EngB"/>
    <property type="match status" value="1"/>
</dbReference>
<keyword evidence="2" id="KW-0547">Nucleotide-binding</keyword>
<dbReference type="SUPFAM" id="SSF52540">
    <property type="entry name" value="P-loop containing nucleoside triphosphate hydrolases"/>
    <property type="match status" value="1"/>
</dbReference>
<dbReference type="InterPro" id="IPR006073">
    <property type="entry name" value="GTP-bd"/>
</dbReference>
<keyword evidence="3" id="KW-0460">Magnesium</keyword>
<dbReference type="OrthoDB" id="391988at2759"/>
<dbReference type="PROSITE" id="PS51706">
    <property type="entry name" value="G_ENGB"/>
    <property type="match status" value="1"/>
</dbReference>
<feature type="domain" description="EngB-type G" evidence="5">
    <location>
        <begin position="51"/>
        <end position="234"/>
    </location>
</feature>
<dbReference type="GO" id="GO:0046872">
    <property type="term" value="F:metal ion binding"/>
    <property type="evidence" value="ECO:0007669"/>
    <property type="project" value="UniProtKB-KW"/>
</dbReference>
<dbReference type="InterPro" id="IPR030393">
    <property type="entry name" value="G_ENGB_dom"/>
</dbReference>
<evidence type="ECO:0000313" key="6">
    <source>
        <dbReference type="EMBL" id="GLB43219.1"/>
    </source>
</evidence>
<name>A0A9P3PX60_LYOSH</name>
<organism evidence="6 7">
    <name type="scientific">Lyophyllum shimeji</name>
    <name type="common">Hon-shimeji</name>
    <name type="synonym">Tricholoma shimeji</name>
    <dbReference type="NCBI Taxonomy" id="47721"/>
    <lineage>
        <taxon>Eukaryota</taxon>
        <taxon>Fungi</taxon>
        <taxon>Dikarya</taxon>
        <taxon>Basidiomycota</taxon>
        <taxon>Agaricomycotina</taxon>
        <taxon>Agaricomycetes</taxon>
        <taxon>Agaricomycetidae</taxon>
        <taxon>Agaricales</taxon>
        <taxon>Tricholomatineae</taxon>
        <taxon>Lyophyllaceae</taxon>
        <taxon>Lyophyllum</taxon>
    </lineage>
</organism>
<keyword evidence="4" id="KW-0342">GTP-binding</keyword>
<gene>
    <name evidence="6" type="ORF">LshimejAT787_1301200</name>
</gene>
<dbReference type="EMBL" id="BRPK01000013">
    <property type="protein sequence ID" value="GLB43219.1"/>
    <property type="molecule type" value="Genomic_DNA"/>
</dbReference>
<dbReference type="Proteomes" id="UP001063166">
    <property type="component" value="Unassembled WGS sequence"/>
</dbReference>
<keyword evidence="7" id="KW-1185">Reference proteome</keyword>
<dbReference type="PANTHER" id="PTHR46498:SF1">
    <property type="entry name" value="GTP-BINDING PROTEIN 8"/>
    <property type="match status" value="1"/>
</dbReference>
<evidence type="ECO:0000256" key="4">
    <source>
        <dbReference type="ARBA" id="ARBA00023134"/>
    </source>
</evidence>
<dbReference type="PANTHER" id="PTHR46498">
    <property type="entry name" value="GTP-BINDING PROTEIN 8"/>
    <property type="match status" value="1"/>
</dbReference>